<protein>
    <recommendedName>
        <fullName evidence="4">DUF3732 domain-containing protein</fullName>
    </recommendedName>
</protein>
<evidence type="ECO:0000256" key="1">
    <source>
        <dbReference type="SAM" id="Coils"/>
    </source>
</evidence>
<dbReference type="AlphaFoldDB" id="A0A5I4K4K7"/>
<evidence type="ECO:0000313" key="3">
    <source>
        <dbReference type="EMBL" id="HAF7195706.1"/>
    </source>
</evidence>
<keyword evidence="1" id="KW-0175">Coiled coil</keyword>
<dbReference type="EMBL" id="DAAWBQ010000098">
    <property type="protein sequence ID" value="HAF7195706.1"/>
    <property type="molecule type" value="Genomic_DNA"/>
</dbReference>
<organism evidence="2">
    <name type="scientific">Salmonella enterica subsp. enterica serovar Napoli</name>
    <dbReference type="NCBI Taxonomy" id="1151001"/>
    <lineage>
        <taxon>Bacteria</taxon>
        <taxon>Pseudomonadati</taxon>
        <taxon>Pseudomonadota</taxon>
        <taxon>Gammaproteobacteria</taxon>
        <taxon>Enterobacterales</taxon>
        <taxon>Enterobacteriaceae</taxon>
        <taxon>Salmonella</taxon>
    </lineage>
</organism>
<accession>A0A5I4K4K7</accession>
<evidence type="ECO:0008006" key="4">
    <source>
        <dbReference type="Google" id="ProtNLM"/>
    </source>
</evidence>
<reference evidence="2" key="1">
    <citation type="journal article" date="2018" name="Genome Biol.">
        <title>SKESA: strategic k-mer extension for scrupulous assemblies.</title>
        <authorList>
            <person name="Souvorov A."/>
            <person name="Agarwala R."/>
            <person name="Lipman D.J."/>
        </authorList>
    </citation>
    <scope>NUCLEOTIDE SEQUENCE</scope>
    <source>
        <strain evidence="2">Salmonella enterica</strain>
    </source>
</reference>
<sequence length="577" mass="65537">MRNLTFQRLVLISDSKRLANQFSFQKRLNLITGKDNSIGKSTLAKSLLWSLGCDPVFDEEWKSNDIKSILYFTINNKEYFSCRGTHSIILGAIGDEAQRYINITGDFSKDFSDLVNFKMKLPNRGDGNLETPPPAYYFLPFYIDQIKSWSSPWNSFENLGQYSNWKAPLIKYFTGYLKPEHFDIEENIYEYSEIKKESAHKIEKFQSAVEVIVDNSVDSPIALDNDDFIKIQNEIKNELYDLIDYQTRLYDAQATITSNIYDLESQYALAITSANELEEDYKFAVESIPTDNLECPLCGTLHDNSLPNRALLLSEKDSLLNEANSIASKIAELNSSLNSLNDDAQFITNEIDRINKKYITDDDAVEKDLIAQVIDTISTENVSKNIQIKINNEDININKANSSIKELKKDQKKLLSTKEREELNSSFMSKLLANIEALGSTGINLSKVKSPIDYKQLLGGGAAEAARGLLAYQLSILQQIHGAKSCVVPPFVIDTPNQQEQAGYRYETVIKELMRSVPQDYQIILCAMENDALNEFKRDANVIELNSNRLLTASQYNSLRSEYKYLQSMITGQSEKE</sequence>
<feature type="coiled-coil region" evidence="1">
    <location>
        <begin position="390"/>
        <end position="424"/>
    </location>
</feature>
<feature type="coiled-coil region" evidence="1">
    <location>
        <begin position="330"/>
        <end position="357"/>
    </location>
</feature>
<gene>
    <name evidence="2" type="ORF">G0E04_21175</name>
    <name evidence="3" type="ORF">G9X10_004188</name>
</gene>
<comment type="caution">
    <text evidence="2">The sequence shown here is derived from an EMBL/GenBank/DDBJ whole genome shotgun (WGS) entry which is preliminary data.</text>
</comment>
<reference evidence="2" key="2">
    <citation type="submission" date="2018-07" db="EMBL/GenBank/DDBJ databases">
        <authorList>
            <consortium name="NCBI Pathogen Detection Project"/>
        </authorList>
    </citation>
    <scope>NUCLEOTIDE SEQUENCE</scope>
    <source>
        <strain evidence="2">Salmonella enterica</strain>
    </source>
</reference>
<proteinExistence type="predicted"/>
<evidence type="ECO:0000313" key="2">
    <source>
        <dbReference type="EMBL" id="HAC7046536.1"/>
    </source>
</evidence>
<name>A0A5I4K4K7_SALET</name>
<dbReference type="EMBL" id="DAAMKB010000096">
    <property type="protein sequence ID" value="HAC7046536.1"/>
    <property type="molecule type" value="Genomic_DNA"/>
</dbReference>